<dbReference type="OrthoDB" id="8062037at2759"/>
<dbReference type="SMART" id="SM00744">
    <property type="entry name" value="RINGv"/>
    <property type="match status" value="1"/>
</dbReference>
<feature type="domain" description="RING-type" evidence="17">
    <location>
        <begin position="88"/>
        <end position="130"/>
    </location>
</feature>
<evidence type="ECO:0000256" key="1">
    <source>
        <dbReference type="ARBA" id="ARBA00000900"/>
    </source>
</evidence>
<dbReference type="SUPFAM" id="SSF57850">
    <property type="entry name" value="RING/U-box"/>
    <property type="match status" value="1"/>
</dbReference>
<keyword evidence="12 16" id="KW-0472">Membrane</keyword>
<feature type="transmembrane region" description="Helical" evidence="16">
    <location>
        <begin position="12"/>
        <end position="30"/>
    </location>
</feature>
<protein>
    <recommendedName>
        <fullName evidence="4">RING-type E3 ubiquitin transferase</fullName>
        <ecNumber evidence="4">2.3.2.27</ecNumber>
    </recommendedName>
</protein>
<organism evidence="18 19">
    <name type="scientific">Arabis nemorensis</name>
    <dbReference type="NCBI Taxonomy" id="586526"/>
    <lineage>
        <taxon>Eukaryota</taxon>
        <taxon>Viridiplantae</taxon>
        <taxon>Streptophyta</taxon>
        <taxon>Embryophyta</taxon>
        <taxon>Tracheophyta</taxon>
        <taxon>Spermatophyta</taxon>
        <taxon>Magnoliopsida</taxon>
        <taxon>eudicotyledons</taxon>
        <taxon>Gunneridae</taxon>
        <taxon>Pentapetalae</taxon>
        <taxon>rosids</taxon>
        <taxon>malvids</taxon>
        <taxon>Brassicales</taxon>
        <taxon>Brassicaceae</taxon>
        <taxon>Arabideae</taxon>
        <taxon>Arabis</taxon>
    </lineage>
</organism>
<dbReference type="GO" id="GO:0008270">
    <property type="term" value="F:zinc ion binding"/>
    <property type="evidence" value="ECO:0007669"/>
    <property type="project" value="UniProtKB-KW"/>
</dbReference>
<sequence>MSYFTRNEGAIVFAFVSIAFITFYCVNYFIRRCRDDRASASASGDTADAELSPRRPPRGLDAEAIGSFSSFVYTDAKGIDPGKDELECAVCLNEFKDKETLRLVSPCGHVFHADCVDIWLSYRFTCPICRADVVPESKEV</sequence>
<dbReference type="InterPro" id="IPR001841">
    <property type="entry name" value="Znf_RING"/>
</dbReference>
<keyword evidence="10" id="KW-0862">Zinc</keyword>
<keyword evidence="8 14" id="KW-0863">Zinc-finger</keyword>
<evidence type="ECO:0000256" key="9">
    <source>
        <dbReference type="ARBA" id="ARBA00022786"/>
    </source>
</evidence>
<keyword evidence="6 16" id="KW-0812">Transmembrane</keyword>
<dbReference type="Gene3D" id="3.30.40.10">
    <property type="entry name" value="Zinc/RING finger domain, C3HC4 (zinc finger)"/>
    <property type="match status" value="1"/>
</dbReference>
<keyword evidence="11 16" id="KW-1133">Transmembrane helix</keyword>
<evidence type="ECO:0000256" key="11">
    <source>
        <dbReference type="ARBA" id="ARBA00022989"/>
    </source>
</evidence>
<keyword evidence="5" id="KW-0808">Transferase</keyword>
<dbReference type="InterPro" id="IPR053238">
    <property type="entry name" value="RING-H2_zinc_finger"/>
</dbReference>
<evidence type="ECO:0000256" key="3">
    <source>
        <dbReference type="ARBA" id="ARBA00004906"/>
    </source>
</evidence>
<accession>A0A565C4S9</accession>
<dbReference type="FunFam" id="3.30.40.10:FF:000187">
    <property type="entry name" value="E3 ubiquitin-protein ligase ATL6"/>
    <property type="match status" value="1"/>
</dbReference>
<evidence type="ECO:0000313" key="18">
    <source>
        <dbReference type="EMBL" id="VVB08619.1"/>
    </source>
</evidence>
<dbReference type="Pfam" id="PF13639">
    <property type="entry name" value="zf-RING_2"/>
    <property type="match status" value="1"/>
</dbReference>
<evidence type="ECO:0000256" key="6">
    <source>
        <dbReference type="ARBA" id="ARBA00022692"/>
    </source>
</evidence>
<comment type="catalytic activity">
    <reaction evidence="1">
        <text>S-ubiquitinyl-[E2 ubiquitin-conjugating enzyme]-L-cysteine + [acceptor protein]-L-lysine = [E2 ubiquitin-conjugating enzyme]-L-cysteine + N(6)-ubiquitinyl-[acceptor protein]-L-lysine.</text>
        <dbReference type="EC" id="2.3.2.27"/>
    </reaction>
</comment>
<evidence type="ECO:0000256" key="12">
    <source>
        <dbReference type="ARBA" id="ARBA00023136"/>
    </source>
</evidence>
<evidence type="ECO:0000313" key="19">
    <source>
        <dbReference type="Proteomes" id="UP000489600"/>
    </source>
</evidence>
<evidence type="ECO:0000256" key="10">
    <source>
        <dbReference type="ARBA" id="ARBA00022833"/>
    </source>
</evidence>
<dbReference type="GO" id="GO:0061630">
    <property type="term" value="F:ubiquitin protein ligase activity"/>
    <property type="evidence" value="ECO:0007669"/>
    <property type="project" value="UniProtKB-EC"/>
</dbReference>
<evidence type="ECO:0000259" key="17">
    <source>
        <dbReference type="PROSITE" id="PS50089"/>
    </source>
</evidence>
<evidence type="ECO:0000256" key="16">
    <source>
        <dbReference type="SAM" id="Phobius"/>
    </source>
</evidence>
<dbReference type="InterPro" id="IPR011016">
    <property type="entry name" value="Znf_RING-CH"/>
</dbReference>
<evidence type="ECO:0000256" key="8">
    <source>
        <dbReference type="ARBA" id="ARBA00022771"/>
    </source>
</evidence>
<evidence type="ECO:0000256" key="7">
    <source>
        <dbReference type="ARBA" id="ARBA00022723"/>
    </source>
</evidence>
<name>A0A565C4S9_9BRAS</name>
<dbReference type="Proteomes" id="UP000489600">
    <property type="component" value="Unassembled WGS sequence"/>
</dbReference>
<evidence type="ECO:0000256" key="5">
    <source>
        <dbReference type="ARBA" id="ARBA00022679"/>
    </source>
</evidence>
<dbReference type="PANTHER" id="PTHR14155:SF530">
    <property type="entry name" value="RING-H2 FINGER PROTEIN ATL39"/>
    <property type="match status" value="1"/>
</dbReference>
<dbReference type="AlphaFoldDB" id="A0A565C4S9"/>
<dbReference type="PANTHER" id="PTHR14155">
    <property type="entry name" value="RING FINGER DOMAIN-CONTAINING"/>
    <property type="match status" value="1"/>
</dbReference>
<dbReference type="SMART" id="SM00184">
    <property type="entry name" value="RING"/>
    <property type="match status" value="1"/>
</dbReference>
<comment type="pathway">
    <text evidence="3">Protein modification; protein ubiquitination.</text>
</comment>
<evidence type="ECO:0000256" key="4">
    <source>
        <dbReference type="ARBA" id="ARBA00012483"/>
    </source>
</evidence>
<dbReference type="EMBL" id="CABITT030000006">
    <property type="protein sequence ID" value="VVB08619.1"/>
    <property type="molecule type" value="Genomic_DNA"/>
</dbReference>
<evidence type="ECO:0000256" key="13">
    <source>
        <dbReference type="ARBA" id="ARBA00024209"/>
    </source>
</evidence>
<dbReference type="GO" id="GO:0016020">
    <property type="term" value="C:membrane"/>
    <property type="evidence" value="ECO:0007669"/>
    <property type="project" value="UniProtKB-SubCell"/>
</dbReference>
<comment type="subcellular location">
    <subcellularLocation>
        <location evidence="2">Membrane</location>
        <topology evidence="2">Single-pass membrane protein</topology>
    </subcellularLocation>
</comment>
<dbReference type="InterPro" id="IPR013083">
    <property type="entry name" value="Znf_RING/FYVE/PHD"/>
</dbReference>
<comment type="caution">
    <text evidence="18">The sequence shown here is derived from an EMBL/GenBank/DDBJ whole genome shotgun (WGS) entry which is preliminary data.</text>
</comment>
<evidence type="ECO:0000256" key="2">
    <source>
        <dbReference type="ARBA" id="ARBA00004167"/>
    </source>
</evidence>
<keyword evidence="9" id="KW-0833">Ubl conjugation pathway</keyword>
<keyword evidence="7" id="KW-0479">Metal-binding</keyword>
<evidence type="ECO:0000256" key="14">
    <source>
        <dbReference type="PROSITE-ProRule" id="PRU00175"/>
    </source>
</evidence>
<dbReference type="EC" id="2.3.2.27" evidence="4"/>
<comment type="similarity">
    <text evidence="13">Belongs to the RING-type zinc finger family. ATL subfamily.</text>
</comment>
<feature type="region of interest" description="Disordered" evidence="15">
    <location>
        <begin position="40"/>
        <end position="61"/>
    </location>
</feature>
<evidence type="ECO:0000256" key="15">
    <source>
        <dbReference type="SAM" id="MobiDB-lite"/>
    </source>
</evidence>
<dbReference type="PROSITE" id="PS50089">
    <property type="entry name" value="ZF_RING_2"/>
    <property type="match status" value="1"/>
</dbReference>
<gene>
    <name evidence="18" type="ORF">ANE_LOCUS19063</name>
</gene>
<proteinExistence type="inferred from homology"/>
<keyword evidence="19" id="KW-1185">Reference proteome</keyword>
<reference evidence="18" key="1">
    <citation type="submission" date="2019-07" db="EMBL/GenBank/DDBJ databases">
        <authorList>
            <person name="Dittberner H."/>
        </authorList>
    </citation>
    <scope>NUCLEOTIDE SEQUENCE [LARGE SCALE GENOMIC DNA]</scope>
</reference>